<dbReference type="Pfam" id="PF00743">
    <property type="entry name" value="FMO-like"/>
    <property type="match status" value="1"/>
</dbReference>
<dbReference type="InterPro" id="IPR051209">
    <property type="entry name" value="FAD-bind_Monooxygenase_sf"/>
</dbReference>
<evidence type="ECO:0000256" key="3">
    <source>
        <dbReference type="ARBA" id="ARBA00022630"/>
    </source>
</evidence>
<sequence>MVQAQPSKRLRVTVIDAGVSGILMGIKILQQKHLPQHIDFHIYEKSPEIGGTWFENRYPGCACDVPSHLYQYSFAPNTEWSMFYATSSEIQSYLKAVVKQYNLNPHISLNSPVIIAVWNQERGTWTVTVQSQNQNHGPRTLDSEILINAGGSLNHPQMPDFRGLDTFAGPVLHTAAWDDTVDLAGKRIAIIGAGTSAVQLLPEVQKVAEHVDIYIRTPSWISPPVPLPPSISKGHVYSEAEKQDFREDKEGYLAMRKGLENQFNGMFRAFEKLIPKFEAGCRRVNPGEEYLLALQEENVRPIFDSIREIMREGVVMDDNSTNPGEILIAATGFNTSFRSRFPIIGLDRINLQDVWETNPTSYFGIAVAGFPNYLMFLGPNTPISNGSLMATSAYITRLLLKTVRENIHSFTIKPSAQADFNAHTQSYMGDMVWTGSCRSWYKNNVTSKITALWPGSSLHYMQVLAEDRWEDFEWQYTGNRFGYWGRGISWVEDLAGEVDCLGREGKGAKEASVVPGVQGVGDLSFYLVQGEALPVSLASSSSSPLAQGGQGDEERDRDDVNMQARL</sequence>
<dbReference type="PANTHER" id="PTHR42877">
    <property type="entry name" value="L-ORNITHINE N(5)-MONOOXYGENASE-RELATED"/>
    <property type="match status" value="1"/>
</dbReference>
<evidence type="ECO:0000313" key="7">
    <source>
        <dbReference type="EMBL" id="RDW86102.1"/>
    </source>
</evidence>
<dbReference type="AlphaFoldDB" id="A0A3D8SIJ9"/>
<proteinExistence type="inferred from homology"/>
<protein>
    <recommendedName>
        <fullName evidence="9">Monooxygenase</fullName>
    </recommendedName>
</protein>
<dbReference type="STRING" id="1810919.A0A3D8SIJ9"/>
<feature type="compositionally biased region" description="Low complexity" evidence="6">
    <location>
        <begin position="537"/>
        <end position="547"/>
    </location>
</feature>
<keyword evidence="8" id="KW-1185">Reference proteome</keyword>
<dbReference type="RefSeq" id="XP_026605626.1">
    <property type="nucleotide sequence ID" value="XM_026744760.1"/>
</dbReference>
<evidence type="ECO:0000256" key="1">
    <source>
        <dbReference type="ARBA" id="ARBA00001974"/>
    </source>
</evidence>
<organism evidence="7 8">
    <name type="scientific">Aspergillus mulundensis</name>
    <dbReference type="NCBI Taxonomy" id="1810919"/>
    <lineage>
        <taxon>Eukaryota</taxon>
        <taxon>Fungi</taxon>
        <taxon>Dikarya</taxon>
        <taxon>Ascomycota</taxon>
        <taxon>Pezizomycotina</taxon>
        <taxon>Eurotiomycetes</taxon>
        <taxon>Eurotiomycetidae</taxon>
        <taxon>Eurotiales</taxon>
        <taxon>Aspergillaceae</taxon>
        <taxon>Aspergillus</taxon>
        <taxon>Aspergillus subgen. Nidulantes</taxon>
    </lineage>
</organism>
<dbReference type="EMBL" id="PVWQ01000003">
    <property type="protein sequence ID" value="RDW86102.1"/>
    <property type="molecule type" value="Genomic_DNA"/>
</dbReference>
<accession>A0A3D8SIJ9</accession>
<evidence type="ECO:0008006" key="9">
    <source>
        <dbReference type="Google" id="ProtNLM"/>
    </source>
</evidence>
<dbReference type="Proteomes" id="UP000256690">
    <property type="component" value="Unassembled WGS sequence"/>
</dbReference>
<dbReference type="GO" id="GO:0050661">
    <property type="term" value="F:NADP binding"/>
    <property type="evidence" value="ECO:0007669"/>
    <property type="project" value="InterPro"/>
</dbReference>
<evidence type="ECO:0000256" key="4">
    <source>
        <dbReference type="ARBA" id="ARBA00022827"/>
    </source>
</evidence>
<comment type="similarity">
    <text evidence="2">Belongs to the FAD-binding monooxygenase family.</text>
</comment>
<dbReference type="Gene3D" id="3.50.50.60">
    <property type="entry name" value="FAD/NAD(P)-binding domain"/>
    <property type="match status" value="3"/>
</dbReference>
<dbReference type="GeneID" id="38113114"/>
<keyword evidence="4" id="KW-0274">FAD</keyword>
<reference evidence="7 8" key="1">
    <citation type="journal article" date="2018" name="IMA Fungus">
        <title>IMA Genome-F 9: Draft genome sequence of Annulohypoxylon stygium, Aspergillus mulundensis, Berkeleyomyces basicola (syn. Thielaviopsis basicola), Ceratocystis smalleyi, two Cercospora beticola strains, Coleophoma cylindrospora, Fusarium fracticaudum, Phialophora cf. hyalina, and Morchella septimelata.</title>
        <authorList>
            <person name="Wingfield B.D."/>
            <person name="Bills G.F."/>
            <person name="Dong Y."/>
            <person name="Huang W."/>
            <person name="Nel W.J."/>
            <person name="Swalarsk-Parry B.S."/>
            <person name="Vaghefi N."/>
            <person name="Wilken P.M."/>
            <person name="An Z."/>
            <person name="de Beer Z.W."/>
            <person name="De Vos L."/>
            <person name="Chen L."/>
            <person name="Duong T.A."/>
            <person name="Gao Y."/>
            <person name="Hammerbacher A."/>
            <person name="Kikkert J.R."/>
            <person name="Li Y."/>
            <person name="Li H."/>
            <person name="Li K."/>
            <person name="Li Q."/>
            <person name="Liu X."/>
            <person name="Ma X."/>
            <person name="Naidoo K."/>
            <person name="Pethybridge S.J."/>
            <person name="Sun J."/>
            <person name="Steenkamp E.T."/>
            <person name="van der Nest M.A."/>
            <person name="van Wyk S."/>
            <person name="Wingfield M.J."/>
            <person name="Xiong C."/>
            <person name="Yue Q."/>
            <person name="Zhang X."/>
        </authorList>
    </citation>
    <scope>NUCLEOTIDE SEQUENCE [LARGE SCALE GENOMIC DNA]</scope>
    <source>
        <strain evidence="7 8">DSM 5745</strain>
    </source>
</reference>
<evidence type="ECO:0000256" key="6">
    <source>
        <dbReference type="SAM" id="MobiDB-lite"/>
    </source>
</evidence>
<dbReference type="InterPro" id="IPR036188">
    <property type="entry name" value="FAD/NAD-bd_sf"/>
</dbReference>
<gene>
    <name evidence="7" type="ORF">DSM5745_02744</name>
</gene>
<dbReference type="InterPro" id="IPR020946">
    <property type="entry name" value="Flavin_mOase-like"/>
</dbReference>
<dbReference type="GO" id="GO:0004499">
    <property type="term" value="F:N,N-dimethylaniline monooxygenase activity"/>
    <property type="evidence" value="ECO:0007669"/>
    <property type="project" value="InterPro"/>
</dbReference>
<keyword evidence="3" id="KW-0285">Flavoprotein</keyword>
<evidence type="ECO:0000256" key="2">
    <source>
        <dbReference type="ARBA" id="ARBA00010139"/>
    </source>
</evidence>
<feature type="region of interest" description="Disordered" evidence="6">
    <location>
        <begin position="537"/>
        <end position="566"/>
    </location>
</feature>
<comment type="cofactor">
    <cofactor evidence="1">
        <name>FAD</name>
        <dbReference type="ChEBI" id="CHEBI:57692"/>
    </cofactor>
</comment>
<dbReference type="GO" id="GO:0050660">
    <property type="term" value="F:flavin adenine dinucleotide binding"/>
    <property type="evidence" value="ECO:0007669"/>
    <property type="project" value="InterPro"/>
</dbReference>
<name>A0A3D8SIJ9_9EURO</name>
<evidence type="ECO:0000313" key="8">
    <source>
        <dbReference type="Proteomes" id="UP000256690"/>
    </source>
</evidence>
<dbReference type="PANTHER" id="PTHR42877:SF4">
    <property type="entry name" value="FAD_NAD(P)-BINDING DOMAIN-CONTAINING PROTEIN-RELATED"/>
    <property type="match status" value="1"/>
</dbReference>
<keyword evidence="5" id="KW-0560">Oxidoreductase</keyword>
<comment type="caution">
    <text evidence="7">The sequence shown here is derived from an EMBL/GenBank/DDBJ whole genome shotgun (WGS) entry which is preliminary data.</text>
</comment>
<evidence type="ECO:0000256" key="5">
    <source>
        <dbReference type="ARBA" id="ARBA00023002"/>
    </source>
</evidence>
<dbReference type="SUPFAM" id="SSF51905">
    <property type="entry name" value="FAD/NAD(P)-binding domain"/>
    <property type="match status" value="2"/>
</dbReference>
<dbReference type="OrthoDB" id="74360at2759"/>